<dbReference type="Proteomes" id="UP000887565">
    <property type="component" value="Unplaced"/>
</dbReference>
<dbReference type="InterPro" id="IPR041588">
    <property type="entry name" value="Integrase_H2C2"/>
</dbReference>
<name>A0A915KPW6_ROMCU</name>
<dbReference type="WBParaSite" id="nRc.2.0.1.t40509-RA">
    <property type="protein sequence ID" value="nRc.2.0.1.t40509-RA"/>
    <property type="gene ID" value="nRc.2.0.1.g40509"/>
</dbReference>
<dbReference type="Gene3D" id="1.10.340.70">
    <property type="match status" value="1"/>
</dbReference>
<feature type="domain" description="Integrase zinc-binding" evidence="1">
    <location>
        <begin position="18"/>
        <end position="75"/>
    </location>
</feature>
<dbReference type="AlphaFoldDB" id="A0A915KPW6"/>
<proteinExistence type="predicted"/>
<reference evidence="3" key="1">
    <citation type="submission" date="2022-11" db="UniProtKB">
        <authorList>
            <consortium name="WormBaseParasite"/>
        </authorList>
    </citation>
    <scope>IDENTIFICATION</scope>
</reference>
<keyword evidence="2" id="KW-1185">Reference proteome</keyword>
<evidence type="ECO:0000313" key="3">
    <source>
        <dbReference type="WBParaSite" id="nRc.2.0.1.t40509-RA"/>
    </source>
</evidence>
<accession>A0A915KPW6</accession>
<evidence type="ECO:0000259" key="1">
    <source>
        <dbReference type="Pfam" id="PF17921"/>
    </source>
</evidence>
<protein>
    <submittedName>
        <fullName evidence="3">Integrase zinc-binding domain-containing protein</fullName>
    </submittedName>
</protein>
<evidence type="ECO:0000313" key="2">
    <source>
        <dbReference type="Proteomes" id="UP000887565"/>
    </source>
</evidence>
<organism evidence="2 3">
    <name type="scientific">Romanomermis culicivorax</name>
    <name type="common">Nematode worm</name>
    <dbReference type="NCBI Taxonomy" id="13658"/>
    <lineage>
        <taxon>Eukaryota</taxon>
        <taxon>Metazoa</taxon>
        <taxon>Ecdysozoa</taxon>
        <taxon>Nematoda</taxon>
        <taxon>Enoplea</taxon>
        <taxon>Dorylaimia</taxon>
        <taxon>Mermithida</taxon>
        <taxon>Mermithoidea</taxon>
        <taxon>Mermithidae</taxon>
        <taxon>Romanomermis</taxon>
    </lineage>
</organism>
<dbReference type="Pfam" id="PF17921">
    <property type="entry name" value="Integrase_H2C2"/>
    <property type="match status" value="1"/>
</dbReference>
<sequence>MEDGISYNQVKDQQQLAIPASMVDQTLHQFHGPKILNHQGSNCTLVATKNHFWLPHMEQAIHDWIKSCKICQINHRPHCPP</sequence>